<proteinExistence type="predicted"/>
<keyword evidence="2" id="KW-0238">DNA-binding</keyword>
<feature type="transmembrane region" description="Helical" evidence="4">
    <location>
        <begin position="6"/>
        <end position="28"/>
    </location>
</feature>
<dbReference type="InterPro" id="IPR018060">
    <property type="entry name" value="HTH_AraC"/>
</dbReference>
<dbReference type="InterPro" id="IPR009057">
    <property type="entry name" value="Homeodomain-like_sf"/>
</dbReference>
<dbReference type="GO" id="GO:0003700">
    <property type="term" value="F:DNA-binding transcription factor activity"/>
    <property type="evidence" value="ECO:0007669"/>
    <property type="project" value="InterPro"/>
</dbReference>
<dbReference type="PANTHER" id="PTHR43280:SF29">
    <property type="entry name" value="ARAC-FAMILY TRANSCRIPTIONAL REGULATOR"/>
    <property type="match status" value="1"/>
</dbReference>
<evidence type="ECO:0000256" key="4">
    <source>
        <dbReference type="SAM" id="Phobius"/>
    </source>
</evidence>
<feature type="transmembrane region" description="Helical" evidence="4">
    <location>
        <begin position="66"/>
        <end position="85"/>
    </location>
</feature>
<dbReference type="InterPro" id="IPR020449">
    <property type="entry name" value="Tscrpt_reg_AraC-type_HTH"/>
</dbReference>
<dbReference type="Gene3D" id="1.10.10.60">
    <property type="entry name" value="Homeodomain-like"/>
    <property type="match status" value="1"/>
</dbReference>
<organism evidence="6 7">
    <name type="scientific">Pseudoalteromonas luteoviolacea S4054</name>
    <dbReference type="NCBI Taxonomy" id="1129367"/>
    <lineage>
        <taxon>Bacteria</taxon>
        <taxon>Pseudomonadati</taxon>
        <taxon>Pseudomonadota</taxon>
        <taxon>Gammaproteobacteria</taxon>
        <taxon>Alteromonadales</taxon>
        <taxon>Pseudoalteromonadaceae</taxon>
        <taxon>Pseudoalteromonas</taxon>
    </lineage>
</organism>
<reference evidence="6 7" key="1">
    <citation type="journal article" date="2015" name="BMC Genomics">
        <title>Genome mining reveals unlocked bioactive potential of marine Gram-negative bacteria.</title>
        <authorList>
            <person name="Machado H."/>
            <person name="Sonnenschein E.C."/>
            <person name="Melchiorsen J."/>
            <person name="Gram L."/>
        </authorList>
    </citation>
    <scope>NUCLEOTIDE SEQUENCE [LARGE SCALE GENOMIC DNA]</scope>
    <source>
        <strain evidence="6 7">S4054</strain>
    </source>
</reference>
<feature type="transmembrane region" description="Helical" evidence="4">
    <location>
        <begin position="105"/>
        <end position="125"/>
    </location>
</feature>
<evidence type="ECO:0000259" key="5">
    <source>
        <dbReference type="PROSITE" id="PS01124"/>
    </source>
</evidence>
<dbReference type="SUPFAM" id="SSF46689">
    <property type="entry name" value="Homeodomain-like"/>
    <property type="match status" value="1"/>
</dbReference>
<feature type="transmembrane region" description="Helical" evidence="4">
    <location>
        <begin position="199"/>
        <end position="220"/>
    </location>
</feature>
<feature type="transmembrane region" description="Helical" evidence="4">
    <location>
        <begin position="232"/>
        <end position="250"/>
    </location>
</feature>
<protein>
    <recommendedName>
        <fullName evidence="5">HTH araC/xylS-type domain-containing protein</fullName>
    </recommendedName>
</protein>
<feature type="transmembrane region" description="Helical" evidence="4">
    <location>
        <begin position="145"/>
        <end position="172"/>
    </location>
</feature>
<keyword evidence="4" id="KW-1133">Transmembrane helix</keyword>
<accession>A0A0F6AF98</accession>
<name>A0A0F6AF98_9GAMM</name>
<feature type="transmembrane region" description="Helical" evidence="4">
    <location>
        <begin position="35"/>
        <end position="54"/>
    </location>
</feature>
<evidence type="ECO:0000256" key="3">
    <source>
        <dbReference type="ARBA" id="ARBA00023163"/>
    </source>
</evidence>
<sequence length="398" mass="44931">MIVEQPDLFALNVATLCVIIFSVHQLILRVRTYQVYCPLAVCLLAIGLIAMLPVSKVLLSIEWQVINLLMSLPALLLIAPSLWLYTKALTSNAPWQLSRHDIKHLLPACIGCTITFIALCLPTHYQHAILVNDDLALIEQAPDLLQTLIYGLLIITFIAVLSWVLQSAWYCYKIIKQLRDYHAKLKDVFASTEQKELHWLVWLLSSVGGVWLFIATNLVFDNLLTPIPLSPYLHAILILLLVYSLSLWGLRQKPGFAECYDVDKSLSTEPMPSSDEKYQRSALDAQQAQRIATKLQHAMQDDKLYLDAALSLPKLAAHIQAPSHYISQTLNETLNTRFFDFVNQHRIDAAKHSLEESNVTILDVAMLVGFNSKSAFYTAFKKHTGMTPSAYRQQNSTD</sequence>
<evidence type="ECO:0000256" key="1">
    <source>
        <dbReference type="ARBA" id="ARBA00023015"/>
    </source>
</evidence>
<dbReference type="SMART" id="SM00342">
    <property type="entry name" value="HTH_ARAC"/>
    <property type="match status" value="1"/>
</dbReference>
<evidence type="ECO:0000313" key="7">
    <source>
        <dbReference type="Proteomes" id="UP000033434"/>
    </source>
</evidence>
<dbReference type="PRINTS" id="PR00032">
    <property type="entry name" value="HTHARAC"/>
</dbReference>
<dbReference type="RefSeq" id="WP_052960877.1">
    <property type="nucleotide sequence ID" value="NZ_AUXW01000090.1"/>
</dbReference>
<dbReference type="PATRIC" id="fig|1129367.4.peg.1093"/>
<keyword evidence="3" id="KW-0804">Transcription</keyword>
<feature type="domain" description="HTH araC/xylS-type" evidence="5">
    <location>
        <begin position="289"/>
        <end position="394"/>
    </location>
</feature>
<dbReference type="GO" id="GO:0043565">
    <property type="term" value="F:sequence-specific DNA binding"/>
    <property type="evidence" value="ECO:0007669"/>
    <property type="project" value="InterPro"/>
</dbReference>
<keyword evidence="4" id="KW-0472">Membrane</keyword>
<dbReference type="Pfam" id="PF12833">
    <property type="entry name" value="HTH_18"/>
    <property type="match status" value="1"/>
</dbReference>
<dbReference type="Proteomes" id="UP000033434">
    <property type="component" value="Unassembled WGS sequence"/>
</dbReference>
<dbReference type="PROSITE" id="PS00041">
    <property type="entry name" value="HTH_ARAC_FAMILY_1"/>
    <property type="match status" value="1"/>
</dbReference>
<keyword evidence="4" id="KW-0812">Transmembrane</keyword>
<dbReference type="EMBL" id="AUXW01000090">
    <property type="protein sequence ID" value="KKE84887.1"/>
    <property type="molecule type" value="Genomic_DNA"/>
</dbReference>
<dbReference type="InterPro" id="IPR018062">
    <property type="entry name" value="HTH_AraC-typ_CS"/>
</dbReference>
<dbReference type="AlphaFoldDB" id="A0A0F6AF98"/>
<dbReference type="PANTHER" id="PTHR43280">
    <property type="entry name" value="ARAC-FAMILY TRANSCRIPTIONAL REGULATOR"/>
    <property type="match status" value="1"/>
</dbReference>
<evidence type="ECO:0000256" key="2">
    <source>
        <dbReference type="ARBA" id="ARBA00023125"/>
    </source>
</evidence>
<keyword evidence="1" id="KW-0805">Transcription regulation</keyword>
<gene>
    <name evidence="6" type="ORF">N479_07255</name>
</gene>
<comment type="caution">
    <text evidence="6">The sequence shown here is derived from an EMBL/GenBank/DDBJ whole genome shotgun (WGS) entry which is preliminary data.</text>
</comment>
<dbReference type="PROSITE" id="PS01124">
    <property type="entry name" value="HTH_ARAC_FAMILY_2"/>
    <property type="match status" value="1"/>
</dbReference>
<evidence type="ECO:0000313" key="6">
    <source>
        <dbReference type="EMBL" id="KKE84887.1"/>
    </source>
</evidence>